<dbReference type="PATRIC" id="fig|81408.3.peg.544"/>
<dbReference type="Proteomes" id="UP000075455">
    <property type="component" value="Unassembled WGS sequence"/>
</dbReference>
<dbReference type="PANTHER" id="PTHR34796:SF1">
    <property type="entry name" value="EXPRESSED PROTEIN"/>
    <property type="match status" value="1"/>
</dbReference>
<dbReference type="EMBL" id="LQYS01000095">
    <property type="protein sequence ID" value="KYD09799.1"/>
    <property type="molecule type" value="Genomic_DNA"/>
</dbReference>
<dbReference type="Pfam" id="PF03745">
    <property type="entry name" value="DUF309"/>
    <property type="match status" value="1"/>
</dbReference>
<reference evidence="1 2" key="1">
    <citation type="submission" date="2016-01" db="EMBL/GenBank/DDBJ databases">
        <title>Draft Genome Sequences of Seven Thermophilic Sporeformers Isolated from Foods.</title>
        <authorList>
            <person name="Berendsen E.M."/>
            <person name="Wells-Bennik M.H."/>
            <person name="Krawcyk A.O."/>
            <person name="De Jong A."/>
            <person name="Holsappel S."/>
            <person name="Eijlander R.T."/>
            <person name="Kuipers O.P."/>
        </authorList>
    </citation>
    <scope>NUCLEOTIDE SEQUENCE [LARGE SCALE GENOMIC DNA]</scope>
    <source>
        <strain evidence="1 2">B4119</strain>
    </source>
</reference>
<comment type="caution">
    <text evidence="1">The sequence shown here is derived from an EMBL/GenBank/DDBJ whole genome shotgun (WGS) entry which is preliminary data.</text>
</comment>
<dbReference type="RefSeq" id="WP_042408415.1">
    <property type="nucleotide sequence ID" value="NZ_CP040553.1"/>
</dbReference>
<dbReference type="InterPro" id="IPR005500">
    <property type="entry name" value="DUF309"/>
</dbReference>
<dbReference type="SUPFAM" id="SSF140663">
    <property type="entry name" value="TTHA0068-like"/>
    <property type="match status" value="1"/>
</dbReference>
<evidence type="ECO:0000313" key="2">
    <source>
        <dbReference type="Proteomes" id="UP000075455"/>
    </source>
</evidence>
<accession>A0A150LCP7</accession>
<dbReference type="PANTHER" id="PTHR34796">
    <property type="entry name" value="EXPRESSED PROTEIN"/>
    <property type="match status" value="1"/>
</dbReference>
<evidence type="ECO:0008006" key="3">
    <source>
        <dbReference type="Google" id="ProtNLM"/>
    </source>
</evidence>
<sequence>MDTTIGKVVKSCIPEAYIRYLVHFHTDRDYFECHEILEEHWKKDGYKKVWVVLIQIAVALYHHRRGNNQGALRMMQKARSLLEKEERAIHGLGLDEQLLAEQLERYIERIMQNKGYESIELPIRDETLRKICQTICEKQGLTWGQASDLNNVYLMHKHKLRDRTEVIAARERKRKNKELPDR</sequence>
<name>A0A150LCP7_9BACL</name>
<dbReference type="eggNOG" id="COG1547">
    <property type="taxonomic scope" value="Bacteria"/>
</dbReference>
<dbReference type="GeneID" id="301194166"/>
<organism evidence="1 2">
    <name type="scientific">Saccharococcus caldoxylosilyticus</name>
    <dbReference type="NCBI Taxonomy" id="81408"/>
    <lineage>
        <taxon>Bacteria</taxon>
        <taxon>Bacillati</taxon>
        <taxon>Bacillota</taxon>
        <taxon>Bacilli</taxon>
        <taxon>Bacillales</taxon>
        <taxon>Anoxybacillaceae</taxon>
        <taxon>Saccharococcus</taxon>
    </lineage>
</organism>
<protein>
    <recommendedName>
        <fullName evidence="3">DUF309 domain-containing protein</fullName>
    </recommendedName>
</protein>
<dbReference type="Gene3D" id="1.10.3450.10">
    <property type="entry name" value="TTHA0068-like"/>
    <property type="match status" value="1"/>
</dbReference>
<gene>
    <name evidence="1" type="ORF">B4119_2647</name>
</gene>
<proteinExistence type="predicted"/>
<evidence type="ECO:0000313" key="1">
    <source>
        <dbReference type="EMBL" id="KYD09799.1"/>
    </source>
</evidence>
<dbReference type="STRING" id="81408.B4119_2647"/>
<dbReference type="AlphaFoldDB" id="A0A150LCP7"/>
<dbReference type="InterPro" id="IPR023203">
    <property type="entry name" value="TTHA0068_sf"/>
</dbReference>